<proteinExistence type="predicted"/>
<name>A0AAN7PCC6_9COLE</name>
<dbReference type="SMART" id="SM00516">
    <property type="entry name" value="SEC14"/>
    <property type="match status" value="1"/>
</dbReference>
<evidence type="ECO:0000313" key="3">
    <source>
        <dbReference type="Proteomes" id="UP001353858"/>
    </source>
</evidence>
<keyword evidence="3" id="KW-1185">Reference proteome</keyword>
<dbReference type="SUPFAM" id="SSF52087">
    <property type="entry name" value="CRAL/TRIO domain"/>
    <property type="match status" value="1"/>
</dbReference>
<dbReference type="InterPro" id="IPR036273">
    <property type="entry name" value="CRAL/TRIO_N_dom_sf"/>
</dbReference>
<dbReference type="InterPro" id="IPR036865">
    <property type="entry name" value="CRAL-TRIO_dom_sf"/>
</dbReference>
<dbReference type="Gene3D" id="1.20.5.1200">
    <property type="entry name" value="Alpha-tocopherol transfer"/>
    <property type="match status" value="1"/>
</dbReference>
<evidence type="ECO:0000259" key="1">
    <source>
        <dbReference type="PROSITE" id="PS50191"/>
    </source>
</evidence>
<gene>
    <name evidence="2" type="ORF">RN001_007817</name>
</gene>
<sequence length="307" mass="35676">MTRNISDALQKKAVIELNENVIRRNEDIELIRKWLNQQPHLNANLDDQYILNFLRGCKFSLQKTKEKLDMFYTMKSLLPEFYKDRDPFRPEIQEILKLGLCLPLSHKETEPQVIFIRLSPEDPFKVKFADVMKVSLMILDIFLKEDDNFIISGQLGLVDFKNSTINHLLHLDLSVCKKAATCLNFAYPTRPKGCHFVNTPGYFNKIIDTVKLWLPEKFVKRVFIYSESNINNLYDTIPAKIIPKDSGGSGVTVKELTDYWKTKVESYRDWFIEDEKYCANESKRIGKHSTSSDLFGVEGSFRSLSID</sequence>
<dbReference type="GO" id="GO:1902936">
    <property type="term" value="F:phosphatidylinositol bisphosphate binding"/>
    <property type="evidence" value="ECO:0007669"/>
    <property type="project" value="TreeGrafter"/>
</dbReference>
<dbReference type="Gene3D" id="3.40.525.10">
    <property type="entry name" value="CRAL-TRIO lipid binding domain"/>
    <property type="match status" value="1"/>
</dbReference>
<dbReference type="SUPFAM" id="SSF46938">
    <property type="entry name" value="CRAL/TRIO N-terminal domain"/>
    <property type="match status" value="1"/>
</dbReference>
<reference evidence="3" key="1">
    <citation type="submission" date="2023-01" db="EMBL/GenBank/DDBJ databases">
        <title>Key to firefly adult light organ development and bioluminescence: homeobox transcription factors regulate luciferase expression and transportation to peroxisome.</title>
        <authorList>
            <person name="Fu X."/>
        </authorList>
    </citation>
    <scope>NUCLEOTIDE SEQUENCE [LARGE SCALE GENOMIC DNA]</scope>
</reference>
<dbReference type="GO" id="GO:0016020">
    <property type="term" value="C:membrane"/>
    <property type="evidence" value="ECO:0007669"/>
    <property type="project" value="TreeGrafter"/>
</dbReference>
<dbReference type="PROSITE" id="PS50191">
    <property type="entry name" value="CRAL_TRIO"/>
    <property type="match status" value="1"/>
</dbReference>
<dbReference type="EMBL" id="JARPUR010000003">
    <property type="protein sequence ID" value="KAK4879671.1"/>
    <property type="molecule type" value="Genomic_DNA"/>
</dbReference>
<dbReference type="Proteomes" id="UP001353858">
    <property type="component" value="Unassembled WGS sequence"/>
</dbReference>
<dbReference type="PRINTS" id="PR00180">
    <property type="entry name" value="CRETINALDHBP"/>
</dbReference>
<accession>A0AAN7PCC6</accession>
<comment type="caution">
    <text evidence="2">The sequence shown here is derived from an EMBL/GenBank/DDBJ whole genome shotgun (WGS) entry which is preliminary data.</text>
</comment>
<dbReference type="PANTHER" id="PTHR10174:SF224">
    <property type="entry name" value="RETINOL-BINDING PROTEIN PINTA"/>
    <property type="match status" value="1"/>
</dbReference>
<protein>
    <recommendedName>
        <fullName evidence="1">CRAL-TRIO domain-containing protein</fullName>
    </recommendedName>
</protein>
<dbReference type="InterPro" id="IPR011074">
    <property type="entry name" value="CRAL/TRIO_N_dom"/>
</dbReference>
<dbReference type="AlphaFoldDB" id="A0AAN7PCC6"/>
<dbReference type="InterPro" id="IPR001251">
    <property type="entry name" value="CRAL-TRIO_dom"/>
</dbReference>
<dbReference type="PANTHER" id="PTHR10174">
    <property type="entry name" value="ALPHA-TOCOPHEROL TRANSFER PROTEIN-RELATED"/>
    <property type="match status" value="1"/>
</dbReference>
<dbReference type="CDD" id="cd00170">
    <property type="entry name" value="SEC14"/>
    <property type="match status" value="1"/>
</dbReference>
<evidence type="ECO:0000313" key="2">
    <source>
        <dbReference type="EMBL" id="KAK4879671.1"/>
    </source>
</evidence>
<dbReference type="Pfam" id="PF00650">
    <property type="entry name" value="CRAL_TRIO"/>
    <property type="match status" value="1"/>
</dbReference>
<feature type="domain" description="CRAL-TRIO" evidence="1">
    <location>
        <begin position="89"/>
        <end position="254"/>
    </location>
</feature>
<organism evidence="2 3">
    <name type="scientific">Aquatica leii</name>
    <dbReference type="NCBI Taxonomy" id="1421715"/>
    <lineage>
        <taxon>Eukaryota</taxon>
        <taxon>Metazoa</taxon>
        <taxon>Ecdysozoa</taxon>
        <taxon>Arthropoda</taxon>
        <taxon>Hexapoda</taxon>
        <taxon>Insecta</taxon>
        <taxon>Pterygota</taxon>
        <taxon>Neoptera</taxon>
        <taxon>Endopterygota</taxon>
        <taxon>Coleoptera</taxon>
        <taxon>Polyphaga</taxon>
        <taxon>Elateriformia</taxon>
        <taxon>Elateroidea</taxon>
        <taxon>Lampyridae</taxon>
        <taxon>Luciolinae</taxon>
        <taxon>Aquatica</taxon>
    </lineage>
</organism>
<dbReference type="SMART" id="SM01100">
    <property type="entry name" value="CRAL_TRIO_N"/>
    <property type="match status" value="1"/>
</dbReference>
<dbReference type="Gene3D" id="1.10.8.20">
    <property type="entry name" value="N-terminal domain of phosphatidylinositol transfer protein sec14p"/>
    <property type="match status" value="1"/>
</dbReference>